<protein>
    <submittedName>
        <fullName evidence="1">Uncharacterized protein</fullName>
    </submittedName>
</protein>
<proteinExistence type="predicted"/>
<evidence type="ECO:0000313" key="2">
    <source>
        <dbReference type="Proteomes" id="UP000029692"/>
    </source>
</evidence>
<gene>
    <name evidence="1" type="ORF">DC28_12990</name>
</gene>
<keyword evidence="2" id="KW-1185">Reference proteome</keyword>
<dbReference type="EMBL" id="JNUP01000070">
    <property type="protein sequence ID" value="KGE71078.1"/>
    <property type="molecule type" value="Genomic_DNA"/>
</dbReference>
<comment type="caution">
    <text evidence="1">The sequence shown here is derived from an EMBL/GenBank/DDBJ whole genome shotgun (WGS) entry which is preliminary data.</text>
</comment>
<name>A0A098QUJ6_9SPIO</name>
<reference evidence="1 2" key="1">
    <citation type="submission" date="2014-05" db="EMBL/GenBank/DDBJ databases">
        <title>De novo Genome Sequence of Spirocheata sp.</title>
        <authorList>
            <person name="Shivani Y."/>
            <person name="Subhash Y."/>
            <person name="Tushar L."/>
            <person name="Sasikala C."/>
            <person name="Ramana C.V."/>
        </authorList>
    </citation>
    <scope>NUCLEOTIDE SEQUENCE [LARGE SCALE GENOMIC DNA]</scope>
    <source>
        <strain evidence="1 2">JC230</strain>
    </source>
</reference>
<dbReference type="Proteomes" id="UP000029692">
    <property type="component" value="Unassembled WGS sequence"/>
</dbReference>
<evidence type="ECO:0000313" key="1">
    <source>
        <dbReference type="EMBL" id="KGE71078.1"/>
    </source>
</evidence>
<dbReference type="AlphaFoldDB" id="A0A098QUJ6"/>
<organism evidence="1 2">
    <name type="scientific">Spirochaeta lutea</name>
    <dbReference type="NCBI Taxonomy" id="1480694"/>
    <lineage>
        <taxon>Bacteria</taxon>
        <taxon>Pseudomonadati</taxon>
        <taxon>Spirochaetota</taxon>
        <taxon>Spirochaetia</taxon>
        <taxon>Spirochaetales</taxon>
        <taxon>Spirochaetaceae</taxon>
        <taxon>Spirochaeta</taxon>
    </lineage>
</organism>
<accession>A0A098QUJ6</accession>
<sequence>MKNQSMAGMQGAGVWYGVRLQPLEYRIAHSNGYKPDSPEIPHGSSIKKADHYDRLSVIS</sequence>